<dbReference type="PROSITE" id="PS01031">
    <property type="entry name" value="SHSP"/>
    <property type="match status" value="1"/>
</dbReference>
<evidence type="ECO:0000313" key="5">
    <source>
        <dbReference type="Proteomes" id="UP000652231"/>
    </source>
</evidence>
<dbReference type="InterPro" id="IPR008978">
    <property type="entry name" value="HSP20-like_chaperone"/>
</dbReference>
<reference evidence="4" key="1">
    <citation type="journal article" date="2014" name="Int. J. Syst. Evol. Microbiol.">
        <title>Complete genome sequence of Corynebacterium casei LMG S-19264T (=DSM 44701T), isolated from a smear-ripened cheese.</title>
        <authorList>
            <consortium name="US DOE Joint Genome Institute (JGI-PGF)"/>
            <person name="Walter F."/>
            <person name="Albersmeier A."/>
            <person name="Kalinowski J."/>
            <person name="Ruckert C."/>
        </authorList>
    </citation>
    <scope>NUCLEOTIDE SEQUENCE</scope>
    <source>
        <strain evidence="4">CGMCC 1.12924</strain>
    </source>
</reference>
<feature type="domain" description="SHSP" evidence="3">
    <location>
        <begin position="47"/>
        <end position="161"/>
    </location>
</feature>
<evidence type="ECO:0000256" key="1">
    <source>
        <dbReference type="PROSITE-ProRule" id="PRU00285"/>
    </source>
</evidence>
<dbReference type="RefSeq" id="WP_188441790.1">
    <property type="nucleotide sequence ID" value="NZ_BMGK01000007.1"/>
</dbReference>
<evidence type="ECO:0000313" key="4">
    <source>
        <dbReference type="EMBL" id="GGD94998.1"/>
    </source>
</evidence>
<dbReference type="Pfam" id="PF00011">
    <property type="entry name" value="HSP20"/>
    <property type="match status" value="1"/>
</dbReference>
<dbReference type="EMBL" id="BMGK01000007">
    <property type="protein sequence ID" value="GGD94998.1"/>
    <property type="molecule type" value="Genomic_DNA"/>
</dbReference>
<comment type="similarity">
    <text evidence="1 2">Belongs to the small heat shock protein (HSP20) family.</text>
</comment>
<evidence type="ECO:0000256" key="2">
    <source>
        <dbReference type="RuleBase" id="RU003616"/>
    </source>
</evidence>
<dbReference type="InterPro" id="IPR031107">
    <property type="entry name" value="Small_HSP"/>
</dbReference>
<reference evidence="4" key="2">
    <citation type="submission" date="2020-09" db="EMBL/GenBank/DDBJ databases">
        <authorList>
            <person name="Sun Q."/>
            <person name="Zhou Y."/>
        </authorList>
    </citation>
    <scope>NUCLEOTIDE SEQUENCE</scope>
    <source>
        <strain evidence="4">CGMCC 1.12924</strain>
    </source>
</reference>
<protein>
    <submittedName>
        <fullName evidence="4">Heat-shock protein Hsp20</fullName>
    </submittedName>
</protein>
<dbReference type="InterPro" id="IPR002068">
    <property type="entry name" value="A-crystallin/Hsp20_dom"/>
</dbReference>
<dbReference type="CDD" id="cd06464">
    <property type="entry name" value="ACD_sHsps-like"/>
    <property type="match status" value="1"/>
</dbReference>
<keyword evidence="5" id="KW-1185">Reference proteome</keyword>
<sequence length="161" mass="18705">MPLVANKKRRLPAFVEPSIFKHPFFDEVLDRPKDIFNINRLFQGISDADIDFSPAVNVKEQPKHFTIEVAAPGFSKDDFDITIENGMLNLYAEKEQQSEEEKEGYVKKEFSYNRFTRSLRLPETVNEEKEVKAIYKNGILQLTLQKMEPEKTIPPKKVKVT</sequence>
<dbReference type="Proteomes" id="UP000652231">
    <property type="component" value="Unassembled WGS sequence"/>
</dbReference>
<dbReference type="PANTHER" id="PTHR11527">
    <property type="entry name" value="HEAT-SHOCK PROTEIN 20 FAMILY MEMBER"/>
    <property type="match status" value="1"/>
</dbReference>
<organism evidence="4 5">
    <name type="scientific">Planktosalinus lacus</name>
    <dbReference type="NCBI Taxonomy" id="1526573"/>
    <lineage>
        <taxon>Bacteria</taxon>
        <taxon>Pseudomonadati</taxon>
        <taxon>Bacteroidota</taxon>
        <taxon>Flavobacteriia</taxon>
        <taxon>Flavobacteriales</taxon>
        <taxon>Flavobacteriaceae</taxon>
        <taxon>Planktosalinus</taxon>
    </lineage>
</organism>
<comment type="caution">
    <text evidence="4">The sequence shown here is derived from an EMBL/GenBank/DDBJ whole genome shotgun (WGS) entry which is preliminary data.</text>
</comment>
<dbReference type="SUPFAM" id="SSF49764">
    <property type="entry name" value="HSP20-like chaperones"/>
    <property type="match status" value="1"/>
</dbReference>
<gene>
    <name evidence="4" type="ORF">GCM10011312_18370</name>
</gene>
<proteinExistence type="inferred from homology"/>
<evidence type="ECO:0000259" key="3">
    <source>
        <dbReference type="PROSITE" id="PS01031"/>
    </source>
</evidence>
<name>A0A8J2VB00_9FLAO</name>
<dbReference type="Gene3D" id="2.60.40.790">
    <property type="match status" value="1"/>
</dbReference>
<accession>A0A8J2VB00</accession>
<dbReference type="AlphaFoldDB" id="A0A8J2VB00"/>